<evidence type="ECO:0000259" key="11">
    <source>
        <dbReference type="PROSITE" id="PS50076"/>
    </source>
</evidence>
<evidence type="ECO:0000256" key="3">
    <source>
        <dbReference type="ARBA" id="ARBA00022448"/>
    </source>
</evidence>
<comment type="similarity">
    <text evidence="2">Belongs to the castor/pollux (TC 1.A.1.23) family.</text>
</comment>
<feature type="domain" description="RCK N-terminal" evidence="13">
    <location>
        <begin position="141"/>
        <end position="281"/>
    </location>
</feature>
<dbReference type="InterPro" id="IPR001623">
    <property type="entry name" value="DnaJ_domain"/>
</dbReference>
<dbReference type="Gene3D" id="2.60.120.10">
    <property type="entry name" value="Jelly Rolls"/>
    <property type="match status" value="2"/>
</dbReference>
<dbReference type="Pfam" id="PF00515">
    <property type="entry name" value="TPR_1"/>
    <property type="match status" value="1"/>
</dbReference>
<dbReference type="InterPro" id="IPR014710">
    <property type="entry name" value="RmlC-like_jellyroll"/>
</dbReference>
<organism evidence="14 15">
    <name type="scientific">Phytophthora lilii</name>
    <dbReference type="NCBI Taxonomy" id="2077276"/>
    <lineage>
        <taxon>Eukaryota</taxon>
        <taxon>Sar</taxon>
        <taxon>Stramenopiles</taxon>
        <taxon>Oomycota</taxon>
        <taxon>Peronosporomycetes</taxon>
        <taxon>Peronosporales</taxon>
        <taxon>Peronosporaceae</taxon>
        <taxon>Phytophthora</taxon>
    </lineage>
</organism>
<feature type="repeat" description="TPR" evidence="8">
    <location>
        <begin position="890"/>
        <end position="923"/>
    </location>
</feature>
<dbReference type="InterPro" id="IPR019734">
    <property type="entry name" value="TPR_rpt"/>
</dbReference>
<comment type="subcellular location">
    <subcellularLocation>
        <location evidence="1">Endomembrane system</location>
        <topology evidence="1">Multi-pass membrane protein</topology>
    </subcellularLocation>
</comment>
<protein>
    <submittedName>
        <fullName evidence="14">Unnamed protein product</fullName>
    </submittedName>
</protein>
<evidence type="ECO:0000256" key="4">
    <source>
        <dbReference type="ARBA" id="ARBA00022692"/>
    </source>
</evidence>
<feature type="region of interest" description="Disordered" evidence="9">
    <location>
        <begin position="1634"/>
        <end position="1674"/>
    </location>
</feature>
<evidence type="ECO:0000313" key="15">
    <source>
        <dbReference type="Proteomes" id="UP001165083"/>
    </source>
</evidence>
<dbReference type="GO" id="GO:0012505">
    <property type="term" value="C:endomembrane system"/>
    <property type="evidence" value="ECO:0007669"/>
    <property type="project" value="UniProtKB-SubCell"/>
</dbReference>
<evidence type="ECO:0000313" key="14">
    <source>
        <dbReference type="EMBL" id="GMF17493.1"/>
    </source>
</evidence>
<feature type="domain" description="JmjC" evidence="12">
    <location>
        <begin position="1268"/>
        <end position="1569"/>
    </location>
</feature>
<dbReference type="InterPro" id="IPR041667">
    <property type="entry name" value="Cupin_8"/>
</dbReference>
<dbReference type="SMART" id="SM00558">
    <property type="entry name" value="JmjC"/>
    <property type="match status" value="1"/>
</dbReference>
<keyword evidence="7 10" id="KW-0472">Membrane</keyword>
<dbReference type="Gene3D" id="3.40.50.720">
    <property type="entry name" value="NAD(P)-binding Rossmann-like Domain"/>
    <property type="match status" value="1"/>
</dbReference>
<keyword evidence="15" id="KW-1185">Reference proteome</keyword>
<dbReference type="InterPro" id="IPR003347">
    <property type="entry name" value="JmjC_dom"/>
</dbReference>
<dbReference type="Proteomes" id="UP001165083">
    <property type="component" value="Unassembled WGS sequence"/>
</dbReference>
<dbReference type="Gene3D" id="1.10.287.110">
    <property type="entry name" value="DnaJ domain"/>
    <property type="match status" value="1"/>
</dbReference>
<dbReference type="PROSITE" id="PS51201">
    <property type="entry name" value="RCK_N"/>
    <property type="match status" value="1"/>
</dbReference>
<dbReference type="SUPFAM" id="SSF51197">
    <property type="entry name" value="Clavaminate synthase-like"/>
    <property type="match status" value="1"/>
</dbReference>
<dbReference type="Pfam" id="PF13181">
    <property type="entry name" value="TPR_8"/>
    <property type="match status" value="1"/>
</dbReference>
<dbReference type="PANTHER" id="PTHR31563:SF10">
    <property type="entry name" value="ION CHANNEL POLLUX-RELATED"/>
    <property type="match status" value="1"/>
</dbReference>
<keyword evidence="8" id="KW-0802">TPR repeat</keyword>
<dbReference type="InterPro" id="IPR044849">
    <property type="entry name" value="CASTOR/POLLUX/SYM8-like"/>
</dbReference>
<gene>
    <name evidence="14" type="ORF">Plil01_000639600</name>
</gene>
<evidence type="ECO:0000256" key="10">
    <source>
        <dbReference type="SAM" id="Phobius"/>
    </source>
</evidence>
<keyword evidence="3" id="KW-0813">Transport</keyword>
<evidence type="ECO:0000259" key="12">
    <source>
        <dbReference type="PROSITE" id="PS51184"/>
    </source>
</evidence>
<keyword evidence="4 10" id="KW-0812">Transmembrane</keyword>
<dbReference type="PROSITE" id="PS51184">
    <property type="entry name" value="JMJC"/>
    <property type="match status" value="1"/>
</dbReference>
<sequence length="1789" mass="199489">MSTQKVIPGLEDVMSEASPEVEVAPPLAGSVAFSGTVTPKPIQPSRSQILARMPTSRAELLAKQNRAIAKIKAPSRKITIPEWIAYRIDQYISTRRGQTVSLSLLGLLLMTVGGVFLKAVQPSMAFRENVWEAWTFLADPGTHTALIEEVRTGALVGIICLANASENGGVIVVLAEIDKEELEAELESQMRKEELRGTRVIFRTGTPLLSVDLLKVSAHRARSIIIMAQSAGDADRSDAAILRTVLSLKTLPELSGHIVAELRDIDNDPLLRLVGGNDVEILVSHDVIGRLVLMSARSPGLARVYSALLGFEGNEFYFKEWPECVGVEFAGLTERFPNATPLGIKRKSGEVFICPTANMTVQEGDQILVLAEDDDTYKACPPVSIEVGKVPPPPSKVHTQERILMCGWRRDIRDMIQLLDAVVHPGTELHMICEEPIHLRNKSLLDSGMDINTLKHISLVHHLGNTAIRRQLEKLPWSSFTSIMILSDQSRELDIMHSDSHSLASLLLIRDLQARSLNRTHGSEAVPEYCKCISEILDPRTQRTISTSATILKLSEFIQSNELVSCILAMISESRDVRVILDELLGPQGAYFEVEASTRYCEVFEKVSFWQLAKRAMTRGDILCGYQSRGVEETVLNPEGKDQPRLWNNVDLVVLRNPKTLATAARRSSFSPMIAEDFERTTKSRQMKDQLNRQRLLSAIIQDADISSVSKSSGDVERNTIMRALSTFAEDEDVTSYGSHNSSFAFSPNRQASIRGLITAARMLADALEQAENNRTATSEPCEVVDETVSAFLDHSLVFDGAAQVCTGSSQIKLLRGEALIGSERYDEAFAVLTQLMRTDSSSPELLFLRARCLYYQGEFPSAIKHLQQALRSDPDNSKCMKEIKRIRHLESSKEEANNAFKSGKMAEAVEMYTECLKIDPQNKAFNSKIHCNRANALSRLNRHEEAIKDCDKAIYYDHGYAKAYLRKAACLKALGGLENLEQALRVYDQASKLVGDDAQRDIQNSIRQTKLEVKKAKRKDYYKILNVSQSATEAEIKKAYKRLALKFHPDRHAGKTEEQQAEAEAAFKDIGEAYAVLSDAQKRQRYDSGVDLEDLDSDFGGGGMAGGGMGGVDPSQIFQKRLRTNEAGESADAADAQCVNEYKGYELPEDNFAIERIPVGSVTPEEFFAKYVCTRTPVVLTGYLQDEDFTAPAKWSTSDDRLIELAGDTKLTVERRGDIHEKFGKGIAVELPFRELLKLIASGDEMHYLTTQEVAFEEDGRPEIMAPFMKQLQQDFPVRPKLMGHLIPQNINMWMGNNKHGSSTGLHHDHHDNLYILLRGKKRFRLYSPGDAEKMYVRGRMSHVHPNGLINYVGKETTPYGADPAAEREALAAIEKNEAERELAEAEKAVEAGEPGAEARLEAAEERLEKAMFGVLRADNSEDEGDEKFEDGAFHFEESEAEGDDESEIGELDELALDPEEEEANKKTAKRDAATSEITYPVSFSQVDTFRLRDGEQAVRELNKEYPKFSQAKAAFCDLEVGDMLFLPASWFHEVESFGSAQGNGHLALNYWYQPPDQLAPEHFTSPYSSQFWQRDWDQRLLGRSFEWIAVNIVETKSPDEVRSYGLKCWNSDKYRQFVARRDEQVKVESEEVKAEQLEGTQVKAEQLEDNQAKVEQPEDTTEGRGSGQHSKTVSRRCHVVLYVSMIASHPLNRTAEPHRPAEPHGLAEPQRPDPLIPRKEVDLGTSYGFVPAPGPSSVPCAPPPRVKGPVTTEAGTADEEVITAVPPRVKSSSTRWQMMMMMVMTLK</sequence>
<proteinExistence type="inferred from homology"/>
<dbReference type="SUPFAM" id="SSF48452">
    <property type="entry name" value="TPR-like"/>
    <property type="match status" value="2"/>
</dbReference>
<dbReference type="EMBL" id="BSXW01000284">
    <property type="protein sequence ID" value="GMF17493.1"/>
    <property type="molecule type" value="Genomic_DNA"/>
</dbReference>
<dbReference type="Pfam" id="PF06241">
    <property type="entry name" value="Castor_Poll_mid"/>
    <property type="match status" value="1"/>
</dbReference>
<reference evidence="14" key="1">
    <citation type="submission" date="2023-04" db="EMBL/GenBank/DDBJ databases">
        <title>Phytophthora lilii NBRC 32176.</title>
        <authorList>
            <person name="Ichikawa N."/>
            <person name="Sato H."/>
            <person name="Tonouchi N."/>
        </authorList>
    </citation>
    <scope>NUCLEOTIDE SEQUENCE</scope>
    <source>
        <strain evidence="14">NBRC 32176</strain>
    </source>
</reference>
<dbReference type="PROSITE" id="PS50005">
    <property type="entry name" value="TPR"/>
    <property type="match status" value="2"/>
</dbReference>
<dbReference type="PROSITE" id="PS50076">
    <property type="entry name" value="DNAJ_2"/>
    <property type="match status" value="1"/>
</dbReference>
<dbReference type="Gene3D" id="1.25.40.10">
    <property type="entry name" value="Tetratricopeptide repeat domain"/>
    <property type="match status" value="1"/>
</dbReference>
<dbReference type="OrthoDB" id="414047at2759"/>
<evidence type="ECO:0000256" key="6">
    <source>
        <dbReference type="ARBA" id="ARBA00023065"/>
    </source>
</evidence>
<accession>A0A9W6TPN7</accession>
<comment type="caution">
    <text evidence="14">The sequence shown here is derived from an EMBL/GenBank/DDBJ whole genome shotgun (WGS) entry which is preliminary data.</text>
</comment>
<dbReference type="Pfam" id="PF14559">
    <property type="entry name" value="TPR_19"/>
    <property type="match status" value="1"/>
</dbReference>
<feature type="region of interest" description="Disordered" evidence="9">
    <location>
        <begin position="1693"/>
        <end position="1716"/>
    </location>
</feature>
<dbReference type="InterPro" id="IPR010420">
    <property type="entry name" value="CASTOR/POLLUX/SYM8_dom"/>
</dbReference>
<dbReference type="Pfam" id="PF13621">
    <property type="entry name" value="Cupin_8"/>
    <property type="match status" value="1"/>
</dbReference>
<evidence type="ECO:0000256" key="5">
    <source>
        <dbReference type="ARBA" id="ARBA00022989"/>
    </source>
</evidence>
<dbReference type="InterPro" id="IPR036869">
    <property type="entry name" value="J_dom_sf"/>
</dbReference>
<dbReference type="SMART" id="SM00271">
    <property type="entry name" value="DnaJ"/>
    <property type="match status" value="1"/>
</dbReference>
<dbReference type="InterPro" id="IPR011990">
    <property type="entry name" value="TPR-like_helical_dom_sf"/>
</dbReference>
<evidence type="ECO:0000256" key="9">
    <source>
        <dbReference type="SAM" id="MobiDB-lite"/>
    </source>
</evidence>
<feature type="domain" description="J" evidence="11">
    <location>
        <begin position="1021"/>
        <end position="1091"/>
    </location>
</feature>
<feature type="compositionally biased region" description="Pro residues" evidence="9">
    <location>
        <begin position="1736"/>
        <end position="1748"/>
    </location>
</feature>
<evidence type="ECO:0000256" key="2">
    <source>
        <dbReference type="ARBA" id="ARBA00008577"/>
    </source>
</evidence>
<feature type="transmembrane region" description="Helical" evidence="10">
    <location>
        <begin position="100"/>
        <end position="120"/>
    </location>
</feature>
<evidence type="ECO:0000256" key="8">
    <source>
        <dbReference type="PROSITE-ProRule" id="PRU00339"/>
    </source>
</evidence>
<dbReference type="InterPro" id="IPR018253">
    <property type="entry name" value="DnaJ_domain_CS"/>
</dbReference>
<keyword evidence="5 10" id="KW-1133">Transmembrane helix</keyword>
<feature type="region of interest" description="Disordered" evidence="9">
    <location>
        <begin position="1736"/>
        <end position="1755"/>
    </location>
</feature>
<dbReference type="GO" id="GO:0006813">
    <property type="term" value="P:potassium ion transport"/>
    <property type="evidence" value="ECO:0007669"/>
    <property type="project" value="InterPro"/>
</dbReference>
<evidence type="ECO:0000256" key="7">
    <source>
        <dbReference type="ARBA" id="ARBA00023136"/>
    </source>
</evidence>
<evidence type="ECO:0000259" key="13">
    <source>
        <dbReference type="PROSITE" id="PS51201"/>
    </source>
</evidence>
<dbReference type="CDD" id="cd06257">
    <property type="entry name" value="DnaJ"/>
    <property type="match status" value="1"/>
</dbReference>
<dbReference type="PROSITE" id="PS00636">
    <property type="entry name" value="DNAJ_1"/>
    <property type="match status" value="1"/>
</dbReference>
<dbReference type="Pfam" id="PF00226">
    <property type="entry name" value="DnaJ"/>
    <property type="match status" value="1"/>
</dbReference>
<keyword evidence="6" id="KW-0406">Ion transport</keyword>
<dbReference type="PANTHER" id="PTHR31563">
    <property type="entry name" value="ION CHANNEL POLLUX-RELATED"/>
    <property type="match status" value="1"/>
</dbReference>
<evidence type="ECO:0000256" key="1">
    <source>
        <dbReference type="ARBA" id="ARBA00004127"/>
    </source>
</evidence>
<dbReference type="InterPro" id="IPR003148">
    <property type="entry name" value="RCK_N"/>
</dbReference>
<dbReference type="SUPFAM" id="SSF46565">
    <property type="entry name" value="Chaperone J-domain"/>
    <property type="match status" value="1"/>
</dbReference>
<name>A0A9W6TPN7_9STRA</name>
<dbReference type="SMART" id="SM00028">
    <property type="entry name" value="TPR"/>
    <property type="match status" value="5"/>
</dbReference>
<feature type="repeat" description="TPR" evidence="8">
    <location>
        <begin position="844"/>
        <end position="877"/>
    </location>
</feature>
<dbReference type="PRINTS" id="PR00625">
    <property type="entry name" value="JDOMAIN"/>
</dbReference>